<gene>
    <name evidence="1" type="primary">FTSH10</name>
    <name evidence="1" type="ORF">SPIL2461_LOCUS3975</name>
</gene>
<evidence type="ECO:0000313" key="2">
    <source>
        <dbReference type="Proteomes" id="UP000649617"/>
    </source>
</evidence>
<dbReference type="EMBL" id="CAJNIZ010005047">
    <property type="protein sequence ID" value="CAE7238353.1"/>
    <property type="molecule type" value="Genomic_DNA"/>
</dbReference>
<dbReference type="OrthoDB" id="551422at2759"/>
<proteinExistence type="predicted"/>
<accession>A0A812L9X6</accession>
<protein>
    <submittedName>
        <fullName evidence="1">FTSH10 protein</fullName>
    </submittedName>
</protein>
<reference evidence="1" key="1">
    <citation type="submission" date="2021-02" db="EMBL/GenBank/DDBJ databases">
        <authorList>
            <person name="Dougan E. K."/>
            <person name="Rhodes N."/>
            <person name="Thang M."/>
            <person name="Chan C."/>
        </authorList>
    </citation>
    <scope>NUCLEOTIDE SEQUENCE</scope>
</reference>
<comment type="caution">
    <text evidence="1">The sequence shown here is derived from an EMBL/GenBank/DDBJ whole genome shotgun (WGS) entry which is preliminary data.</text>
</comment>
<organism evidence="1 2">
    <name type="scientific">Symbiodinium pilosum</name>
    <name type="common">Dinoflagellate</name>
    <dbReference type="NCBI Taxonomy" id="2952"/>
    <lineage>
        <taxon>Eukaryota</taxon>
        <taxon>Sar</taxon>
        <taxon>Alveolata</taxon>
        <taxon>Dinophyceae</taxon>
        <taxon>Suessiales</taxon>
        <taxon>Symbiodiniaceae</taxon>
        <taxon>Symbiodinium</taxon>
    </lineage>
</organism>
<dbReference type="Proteomes" id="UP000649617">
    <property type="component" value="Unassembled WGS sequence"/>
</dbReference>
<sequence length="158" mass="17676">MWPKASHPCFWIPGVAFSPFEDPAVEQARLKDKLSTGLVQEIWLQIGSDLAALRTGLEFLKTSAPDVAIYGSVFVPSEQLLRRFRERPWQGVDLTPNNYLESLQNAEAVTKQILQLYSEFGVLPLVESPVESPSVLRNMVSMLQERTGNAQADQNLTC</sequence>
<dbReference type="AlphaFoldDB" id="A0A812L9X6"/>
<keyword evidence="2" id="KW-1185">Reference proteome</keyword>
<evidence type="ECO:0000313" key="1">
    <source>
        <dbReference type="EMBL" id="CAE7238353.1"/>
    </source>
</evidence>
<name>A0A812L9X6_SYMPI</name>